<feature type="coiled-coil region" evidence="1">
    <location>
        <begin position="41"/>
        <end position="68"/>
    </location>
</feature>
<dbReference type="EMBL" id="JARBHB010000009">
    <property type="protein sequence ID" value="KAJ8874828.1"/>
    <property type="molecule type" value="Genomic_DNA"/>
</dbReference>
<dbReference type="Proteomes" id="UP001159363">
    <property type="component" value="Chromosome 8"/>
</dbReference>
<organism evidence="2 3">
    <name type="scientific">Dryococelus australis</name>
    <dbReference type="NCBI Taxonomy" id="614101"/>
    <lineage>
        <taxon>Eukaryota</taxon>
        <taxon>Metazoa</taxon>
        <taxon>Ecdysozoa</taxon>
        <taxon>Arthropoda</taxon>
        <taxon>Hexapoda</taxon>
        <taxon>Insecta</taxon>
        <taxon>Pterygota</taxon>
        <taxon>Neoptera</taxon>
        <taxon>Polyneoptera</taxon>
        <taxon>Phasmatodea</taxon>
        <taxon>Verophasmatodea</taxon>
        <taxon>Anareolatae</taxon>
        <taxon>Phasmatidae</taxon>
        <taxon>Eurycanthinae</taxon>
        <taxon>Dryococelus</taxon>
    </lineage>
</organism>
<protein>
    <submittedName>
        <fullName evidence="2">Uncharacterized protein</fullName>
    </submittedName>
</protein>
<evidence type="ECO:0000256" key="1">
    <source>
        <dbReference type="SAM" id="Coils"/>
    </source>
</evidence>
<sequence length="92" mass="10268">MNKHLVSPSLQSVIKLRGCVCQVPVSPTCFRDASSKYKAYLEDCKKEKSELDKRLENLKKEGKTLQEAIQASHCLIGEANKRLSAASKSKNM</sequence>
<reference evidence="2 3" key="1">
    <citation type="submission" date="2023-02" db="EMBL/GenBank/DDBJ databases">
        <title>LHISI_Scaffold_Assembly.</title>
        <authorList>
            <person name="Stuart O.P."/>
            <person name="Cleave R."/>
            <person name="Magrath M.J.L."/>
            <person name="Mikheyev A.S."/>
        </authorList>
    </citation>
    <scope>NUCLEOTIDE SEQUENCE [LARGE SCALE GENOMIC DNA]</scope>
    <source>
        <strain evidence="2">Daus_M_001</strain>
        <tissue evidence="2">Leg muscle</tissue>
    </source>
</reference>
<evidence type="ECO:0000313" key="2">
    <source>
        <dbReference type="EMBL" id="KAJ8874828.1"/>
    </source>
</evidence>
<keyword evidence="1" id="KW-0175">Coiled coil</keyword>
<evidence type="ECO:0000313" key="3">
    <source>
        <dbReference type="Proteomes" id="UP001159363"/>
    </source>
</evidence>
<gene>
    <name evidence="2" type="ORF">PR048_022717</name>
</gene>
<keyword evidence="3" id="KW-1185">Reference proteome</keyword>
<proteinExistence type="predicted"/>
<accession>A0ABQ9GS38</accession>
<comment type="caution">
    <text evidence="2">The sequence shown here is derived from an EMBL/GenBank/DDBJ whole genome shotgun (WGS) entry which is preliminary data.</text>
</comment>
<name>A0ABQ9GS38_9NEOP</name>